<dbReference type="PANTHER" id="PTHR10465">
    <property type="entry name" value="TRANSMEMBRANE GTPASE FZO1"/>
    <property type="match status" value="1"/>
</dbReference>
<dbReference type="InterPro" id="IPR027417">
    <property type="entry name" value="P-loop_NTPase"/>
</dbReference>
<accession>A0A2S7XPI4</accession>
<feature type="compositionally biased region" description="Polar residues" evidence="6">
    <location>
        <begin position="1"/>
        <end position="14"/>
    </location>
</feature>
<keyword evidence="4" id="KW-0342">GTP-binding</keyword>
<organism evidence="8 9">
    <name type="scientific">Chromatium okenii</name>
    <dbReference type="NCBI Taxonomy" id="61644"/>
    <lineage>
        <taxon>Bacteria</taxon>
        <taxon>Pseudomonadati</taxon>
        <taxon>Pseudomonadota</taxon>
        <taxon>Gammaproteobacteria</taxon>
        <taxon>Chromatiales</taxon>
        <taxon>Chromatiaceae</taxon>
        <taxon>Chromatium</taxon>
    </lineage>
</organism>
<evidence type="ECO:0000256" key="6">
    <source>
        <dbReference type="SAM" id="MobiDB-lite"/>
    </source>
</evidence>
<dbReference type="GO" id="GO:0016020">
    <property type="term" value="C:membrane"/>
    <property type="evidence" value="ECO:0007669"/>
    <property type="project" value="UniProtKB-SubCell"/>
</dbReference>
<comment type="caution">
    <text evidence="8">The sequence shown here is derived from an EMBL/GenBank/DDBJ whole genome shotgun (WGS) entry which is preliminary data.</text>
</comment>
<gene>
    <name evidence="8" type="ORF">CXB77_14900</name>
</gene>
<dbReference type="Pfam" id="PF00350">
    <property type="entry name" value="Dynamin_N"/>
    <property type="match status" value="1"/>
</dbReference>
<reference evidence="8 9" key="1">
    <citation type="submission" date="2018-01" db="EMBL/GenBank/DDBJ databases">
        <title>The complete genome sequence of Chromatium okenii LaCa, a purple sulfur bacterium with a turbulent life.</title>
        <authorList>
            <person name="Luedin S.M."/>
            <person name="Liechti N."/>
            <person name="Storelli N."/>
            <person name="Danza F."/>
            <person name="Wittwer M."/>
            <person name="Pothier J.F."/>
            <person name="Tonolla M.A."/>
        </authorList>
    </citation>
    <scope>NUCLEOTIDE SEQUENCE [LARGE SCALE GENOMIC DNA]</scope>
    <source>
        <strain evidence="8 9">LaCa</strain>
    </source>
</reference>
<evidence type="ECO:0000256" key="2">
    <source>
        <dbReference type="ARBA" id="ARBA00022741"/>
    </source>
</evidence>
<evidence type="ECO:0000256" key="1">
    <source>
        <dbReference type="ARBA" id="ARBA00004370"/>
    </source>
</evidence>
<keyword evidence="3" id="KW-0378">Hydrolase</keyword>
<dbReference type="GO" id="GO:0003924">
    <property type="term" value="F:GTPase activity"/>
    <property type="evidence" value="ECO:0007669"/>
    <property type="project" value="InterPro"/>
</dbReference>
<feature type="compositionally biased region" description="Basic and acidic residues" evidence="6">
    <location>
        <begin position="19"/>
        <end position="29"/>
    </location>
</feature>
<dbReference type="OrthoDB" id="9816479at2"/>
<dbReference type="AlphaFoldDB" id="A0A2S7XPI4"/>
<keyword evidence="2" id="KW-0547">Nucleotide-binding</keyword>
<dbReference type="EMBL" id="PPGH01000037">
    <property type="protein sequence ID" value="PQJ95473.1"/>
    <property type="molecule type" value="Genomic_DNA"/>
</dbReference>
<protein>
    <recommendedName>
        <fullName evidence="7">Dynamin N-terminal domain-containing protein</fullName>
    </recommendedName>
</protein>
<evidence type="ECO:0000313" key="8">
    <source>
        <dbReference type="EMBL" id="PQJ95473.1"/>
    </source>
</evidence>
<dbReference type="SUPFAM" id="SSF52540">
    <property type="entry name" value="P-loop containing nucleoside triphosphate hydrolases"/>
    <property type="match status" value="1"/>
</dbReference>
<evidence type="ECO:0000256" key="3">
    <source>
        <dbReference type="ARBA" id="ARBA00022801"/>
    </source>
</evidence>
<sequence length="347" mass="39048">MATSATSGNYSSAINRAYRRTEQAERQRQRLEKGEFRIAVVGLEKAGKSTFVNAWLGCDLLPAKSLRCTFTTTQIFSVKEETEQRLETQPKTNGEFSRLVAELNTVANGADDTRAKNAKEDLATIQQYQTTLKEVLDEGARAKHFTNLEEIKDALRKYVADARFAHAMHEARLYTCRLAEAEGIVFYDVPGLDSGLAKHIEESRDMLHSCDAVILIQRYPDLRGAEKDLIKFAREGDRHIRLEDKMFVFFGRMDSFATREAFQRDFQHAVQAWREEANLPPSRIIGGSAGAHLVLHGMAESETLKDLGDQQKIAADLRRVTGENTAELDVLKTSLVLMRLKPPSTII</sequence>
<feature type="domain" description="Dynamin N-terminal" evidence="7">
    <location>
        <begin position="38"/>
        <end position="238"/>
    </location>
</feature>
<comment type="subcellular location">
    <subcellularLocation>
        <location evidence="1">Membrane</location>
    </subcellularLocation>
</comment>
<evidence type="ECO:0000256" key="5">
    <source>
        <dbReference type="ARBA" id="ARBA00023136"/>
    </source>
</evidence>
<evidence type="ECO:0000256" key="4">
    <source>
        <dbReference type="ARBA" id="ARBA00023134"/>
    </source>
</evidence>
<dbReference type="PANTHER" id="PTHR10465:SF0">
    <property type="entry name" value="SARCALUMENIN"/>
    <property type="match status" value="1"/>
</dbReference>
<dbReference type="Gene3D" id="3.40.50.300">
    <property type="entry name" value="P-loop containing nucleotide triphosphate hydrolases"/>
    <property type="match status" value="1"/>
</dbReference>
<proteinExistence type="predicted"/>
<evidence type="ECO:0000259" key="7">
    <source>
        <dbReference type="Pfam" id="PF00350"/>
    </source>
</evidence>
<keyword evidence="5" id="KW-0472">Membrane</keyword>
<dbReference type="InterPro" id="IPR027094">
    <property type="entry name" value="Mitofusin_fam"/>
</dbReference>
<dbReference type="InterPro" id="IPR045063">
    <property type="entry name" value="Dynamin_N"/>
</dbReference>
<evidence type="ECO:0000313" key="9">
    <source>
        <dbReference type="Proteomes" id="UP000239936"/>
    </source>
</evidence>
<dbReference type="GO" id="GO:0005525">
    <property type="term" value="F:GTP binding"/>
    <property type="evidence" value="ECO:0007669"/>
    <property type="project" value="UniProtKB-KW"/>
</dbReference>
<name>A0A2S7XPI4_9GAMM</name>
<dbReference type="Proteomes" id="UP000239936">
    <property type="component" value="Unassembled WGS sequence"/>
</dbReference>
<keyword evidence="9" id="KW-1185">Reference proteome</keyword>
<feature type="region of interest" description="Disordered" evidence="6">
    <location>
        <begin position="1"/>
        <end position="29"/>
    </location>
</feature>